<comment type="similarity">
    <text evidence="1">Belongs to the nitroreductase family.</text>
</comment>
<evidence type="ECO:0000259" key="6">
    <source>
        <dbReference type="Pfam" id="PF14512"/>
    </source>
</evidence>
<evidence type="ECO:0000256" key="3">
    <source>
        <dbReference type="ARBA" id="ARBA00022643"/>
    </source>
</evidence>
<dbReference type="InterPro" id="IPR029478">
    <property type="entry name" value="TM1586_NiRdase"/>
</dbReference>
<dbReference type="SUPFAM" id="SSF55469">
    <property type="entry name" value="FMN-dependent nitroreductase-like"/>
    <property type="match status" value="1"/>
</dbReference>
<feature type="domain" description="Putative nitroreductase TM1586" evidence="6">
    <location>
        <begin position="104"/>
        <end position="296"/>
    </location>
</feature>
<dbReference type="InterPro" id="IPR050627">
    <property type="entry name" value="Nitroreductase/BluB"/>
</dbReference>
<sequence length="343" mass="37758">MIIPHAINSARSASTLNRIQINMWKLLDRVKRRYMFTGWLQFAPTVACGVLFLLVGFVLPGVLCLSLTLFDVLTVKWGWHPVPEPPPSKAAPRFPPSQFSAVDVIQARRSCRSFQCVPLLPEHRELLDKACEEAVSTWGGGVVQIHFVTAPNLRVWPVMGAHEFLVVLVPGGEYSRSAIIAAGAAVQHVVLSATREGISSCIIGPGADQRSVREAIQVREEEQHVVCVCAVGYASRYIPSFIRLASALMHRLRLPVNELVLPDSRTSLSSRVKDLIQVCRTAPSSYNAQPTRVALRKSTLGEDTEEVVLTTRPESTSRYYDPVALGAWVATWKWAGGGQVEVV</sequence>
<organism evidence="7">
    <name type="scientific">Chromera velia CCMP2878</name>
    <dbReference type="NCBI Taxonomy" id="1169474"/>
    <lineage>
        <taxon>Eukaryota</taxon>
        <taxon>Sar</taxon>
        <taxon>Alveolata</taxon>
        <taxon>Colpodellida</taxon>
        <taxon>Chromeraceae</taxon>
        <taxon>Chromera</taxon>
    </lineage>
</organism>
<evidence type="ECO:0000313" key="7">
    <source>
        <dbReference type="EMBL" id="CEM41692.1"/>
    </source>
</evidence>
<keyword evidence="4" id="KW-0560">Oxidoreductase</keyword>
<dbReference type="VEuPathDB" id="CryptoDB:Cvel_6327"/>
<keyword evidence="5" id="KW-0812">Transmembrane</keyword>
<keyword evidence="5" id="KW-0472">Membrane</keyword>
<dbReference type="InterPro" id="IPR000415">
    <property type="entry name" value="Nitroreductase-like"/>
</dbReference>
<gene>
    <name evidence="7" type="ORF">Cvel_6327</name>
</gene>
<name>A0A0G4HCX2_9ALVE</name>
<dbReference type="EMBL" id="CDMZ01002290">
    <property type="protein sequence ID" value="CEM41692.1"/>
    <property type="molecule type" value="Genomic_DNA"/>
</dbReference>
<keyword evidence="2" id="KW-0285">Flavoprotein</keyword>
<dbReference type="GO" id="GO:0016491">
    <property type="term" value="F:oxidoreductase activity"/>
    <property type="evidence" value="ECO:0007669"/>
    <property type="project" value="UniProtKB-KW"/>
</dbReference>
<dbReference type="AlphaFoldDB" id="A0A0G4HCX2"/>
<keyword evidence="5" id="KW-1133">Transmembrane helix</keyword>
<protein>
    <recommendedName>
        <fullName evidence="6">Putative nitroreductase TM1586 domain-containing protein</fullName>
    </recommendedName>
</protein>
<dbReference type="Pfam" id="PF14512">
    <property type="entry name" value="TM1586_NiRdase"/>
    <property type="match status" value="1"/>
</dbReference>
<accession>A0A0G4HCX2</accession>
<evidence type="ECO:0000256" key="5">
    <source>
        <dbReference type="SAM" id="Phobius"/>
    </source>
</evidence>
<dbReference type="PANTHER" id="PTHR23026:SF90">
    <property type="entry name" value="IODOTYROSINE DEIODINASE 1"/>
    <property type="match status" value="1"/>
</dbReference>
<reference evidence="7" key="1">
    <citation type="submission" date="2014-11" db="EMBL/GenBank/DDBJ databases">
        <authorList>
            <person name="Otto D Thomas"/>
            <person name="Naeem Raeece"/>
        </authorList>
    </citation>
    <scope>NUCLEOTIDE SEQUENCE</scope>
</reference>
<evidence type="ECO:0000256" key="1">
    <source>
        <dbReference type="ARBA" id="ARBA00007118"/>
    </source>
</evidence>
<feature type="transmembrane region" description="Helical" evidence="5">
    <location>
        <begin position="39"/>
        <end position="63"/>
    </location>
</feature>
<proteinExistence type="inferred from homology"/>
<dbReference type="PANTHER" id="PTHR23026">
    <property type="entry name" value="NADPH NITROREDUCTASE"/>
    <property type="match status" value="1"/>
</dbReference>
<evidence type="ECO:0000256" key="2">
    <source>
        <dbReference type="ARBA" id="ARBA00022630"/>
    </source>
</evidence>
<evidence type="ECO:0000256" key="4">
    <source>
        <dbReference type="ARBA" id="ARBA00023002"/>
    </source>
</evidence>
<keyword evidence="3" id="KW-0288">FMN</keyword>
<dbReference type="Gene3D" id="3.40.109.10">
    <property type="entry name" value="NADH Oxidase"/>
    <property type="match status" value="1"/>
</dbReference>